<feature type="compositionally biased region" description="Polar residues" evidence="1">
    <location>
        <begin position="52"/>
        <end position="70"/>
    </location>
</feature>
<organism evidence="2 3">
    <name type="scientific">Ideonella azotifigens</name>
    <dbReference type="NCBI Taxonomy" id="513160"/>
    <lineage>
        <taxon>Bacteria</taxon>
        <taxon>Pseudomonadati</taxon>
        <taxon>Pseudomonadota</taxon>
        <taxon>Betaproteobacteria</taxon>
        <taxon>Burkholderiales</taxon>
        <taxon>Sphaerotilaceae</taxon>
        <taxon>Ideonella</taxon>
    </lineage>
</organism>
<protein>
    <submittedName>
        <fullName evidence="2">Uncharacterized protein</fullName>
    </submittedName>
</protein>
<gene>
    <name evidence="2" type="ORF">GCM10009107_06960</name>
</gene>
<proteinExistence type="predicted"/>
<name>A0ABN1JMP2_9BURK</name>
<dbReference type="EMBL" id="BAAAEW010000004">
    <property type="protein sequence ID" value="GAA0742940.1"/>
    <property type="molecule type" value="Genomic_DNA"/>
</dbReference>
<sequence length="78" mass="8108">MTVAAQASNSVADSAIESGSMPNQETATPAARMASIPNGKANAPRLLRRGPLSSSHNTAPQPKTASNWFSSVEEGLRE</sequence>
<evidence type="ECO:0000313" key="2">
    <source>
        <dbReference type="EMBL" id="GAA0742940.1"/>
    </source>
</evidence>
<evidence type="ECO:0000313" key="3">
    <source>
        <dbReference type="Proteomes" id="UP001500279"/>
    </source>
</evidence>
<feature type="region of interest" description="Disordered" evidence="1">
    <location>
        <begin position="1"/>
        <end position="78"/>
    </location>
</feature>
<evidence type="ECO:0000256" key="1">
    <source>
        <dbReference type="SAM" id="MobiDB-lite"/>
    </source>
</evidence>
<feature type="compositionally biased region" description="Polar residues" evidence="1">
    <location>
        <begin position="1"/>
        <end position="12"/>
    </location>
</feature>
<accession>A0ABN1JMP2</accession>
<reference evidence="2 3" key="1">
    <citation type="journal article" date="2019" name="Int. J. Syst. Evol. Microbiol.">
        <title>The Global Catalogue of Microorganisms (GCM) 10K type strain sequencing project: providing services to taxonomists for standard genome sequencing and annotation.</title>
        <authorList>
            <consortium name="The Broad Institute Genomics Platform"/>
            <consortium name="The Broad Institute Genome Sequencing Center for Infectious Disease"/>
            <person name="Wu L."/>
            <person name="Ma J."/>
        </authorList>
    </citation>
    <scope>NUCLEOTIDE SEQUENCE [LARGE SCALE GENOMIC DNA]</scope>
    <source>
        <strain evidence="2 3">JCM 15503</strain>
    </source>
</reference>
<comment type="caution">
    <text evidence="2">The sequence shown here is derived from an EMBL/GenBank/DDBJ whole genome shotgun (WGS) entry which is preliminary data.</text>
</comment>
<keyword evidence="3" id="KW-1185">Reference proteome</keyword>
<dbReference type="Proteomes" id="UP001500279">
    <property type="component" value="Unassembled WGS sequence"/>
</dbReference>